<keyword evidence="2" id="KW-1185">Reference proteome</keyword>
<reference evidence="1" key="1">
    <citation type="submission" date="2022-12" db="EMBL/GenBank/DDBJ databases">
        <title>Genome Sequence of Lasiodiplodia mahajangana.</title>
        <authorList>
            <person name="Buettner E."/>
        </authorList>
    </citation>
    <scope>NUCLEOTIDE SEQUENCE</scope>
    <source>
        <strain evidence="1">VT137</strain>
    </source>
</reference>
<dbReference type="EMBL" id="JAPUUL010000783">
    <property type="protein sequence ID" value="KAJ8129369.1"/>
    <property type="molecule type" value="Genomic_DNA"/>
</dbReference>
<dbReference type="Proteomes" id="UP001153332">
    <property type="component" value="Unassembled WGS sequence"/>
</dbReference>
<evidence type="ECO:0000313" key="1">
    <source>
        <dbReference type="EMBL" id="KAJ8129369.1"/>
    </source>
</evidence>
<name>A0ACC2JPU7_9PEZI</name>
<protein>
    <submittedName>
        <fullName evidence="1">Uncharacterized protein</fullName>
    </submittedName>
</protein>
<accession>A0ACC2JPU7</accession>
<comment type="caution">
    <text evidence="1">The sequence shown here is derived from an EMBL/GenBank/DDBJ whole genome shotgun (WGS) entry which is preliminary data.</text>
</comment>
<proteinExistence type="predicted"/>
<sequence length="220" mass="23555">MTELCNAIDEAGLGLLRLMLCAIFKATVTAAMGSGPADKASSWACGRWRRDEAPVGFASLILLVWLRHARPKACRRLLLGVAILYHVPAVSSMPVPSNDSATDIAMRSYELTRISFIVMATMGAVMTTLALIKATADVVRYCLKRRTCESKPTELPRNPINCHGGAVAHAALGQRVSDGTPDPDFGQELSSISETAAAIDIDHQRQPMAMPAKGLPLGQV</sequence>
<evidence type="ECO:0000313" key="2">
    <source>
        <dbReference type="Proteomes" id="UP001153332"/>
    </source>
</evidence>
<organism evidence="1 2">
    <name type="scientific">Lasiodiplodia mahajangana</name>
    <dbReference type="NCBI Taxonomy" id="1108764"/>
    <lineage>
        <taxon>Eukaryota</taxon>
        <taxon>Fungi</taxon>
        <taxon>Dikarya</taxon>
        <taxon>Ascomycota</taxon>
        <taxon>Pezizomycotina</taxon>
        <taxon>Dothideomycetes</taxon>
        <taxon>Dothideomycetes incertae sedis</taxon>
        <taxon>Botryosphaeriales</taxon>
        <taxon>Botryosphaeriaceae</taxon>
        <taxon>Lasiodiplodia</taxon>
    </lineage>
</organism>
<gene>
    <name evidence="1" type="ORF">O1611_g4264</name>
</gene>